<feature type="compositionally biased region" description="Polar residues" evidence="5">
    <location>
        <begin position="217"/>
        <end position="245"/>
    </location>
</feature>
<dbReference type="InterPro" id="IPR013103">
    <property type="entry name" value="RVT_2"/>
</dbReference>
<feature type="region of interest" description="Disordered" evidence="5">
    <location>
        <begin position="358"/>
        <end position="383"/>
    </location>
</feature>
<dbReference type="AlphaFoldDB" id="A0A699GHC9"/>
<dbReference type="GO" id="GO:0003677">
    <property type="term" value="F:DNA binding"/>
    <property type="evidence" value="ECO:0007669"/>
    <property type="project" value="InterPro"/>
</dbReference>
<evidence type="ECO:0000256" key="1">
    <source>
        <dbReference type="ARBA" id="ARBA00003732"/>
    </source>
</evidence>
<name>A0A699GHC9_TANCI</name>
<evidence type="ECO:0000256" key="4">
    <source>
        <dbReference type="ARBA" id="ARBA00022833"/>
    </source>
</evidence>
<evidence type="ECO:0000259" key="6">
    <source>
        <dbReference type="PROSITE" id="PS51036"/>
    </source>
</evidence>
<reference evidence="7" key="1">
    <citation type="journal article" date="2019" name="Sci. Rep.">
        <title>Draft genome of Tanacetum cinerariifolium, the natural source of mosquito coil.</title>
        <authorList>
            <person name="Yamashiro T."/>
            <person name="Shiraishi A."/>
            <person name="Satake H."/>
            <person name="Nakayama K."/>
        </authorList>
    </citation>
    <scope>NUCLEOTIDE SEQUENCE</scope>
</reference>
<protein>
    <submittedName>
        <fullName evidence="7">Ribonuclease H-like domain-containing protein</fullName>
    </submittedName>
</protein>
<evidence type="ECO:0000256" key="2">
    <source>
        <dbReference type="ARBA" id="ARBA00022723"/>
    </source>
</evidence>
<dbReference type="InterPro" id="IPR002653">
    <property type="entry name" value="Znf_A20"/>
</dbReference>
<dbReference type="PROSITE" id="PS51036">
    <property type="entry name" value="ZF_A20"/>
    <property type="match status" value="1"/>
</dbReference>
<evidence type="ECO:0000256" key="5">
    <source>
        <dbReference type="SAM" id="MobiDB-lite"/>
    </source>
</evidence>
<keyword evidence="2" id="KW-0479">Metal-binding</keyword>
<proteinExistence type="predicted"/>
<feature type="domain" description="A20-type" evidence="6">
    <location>
        <begin position="11"/>
        <end position="45"/>
    </location>
</feature>
<feature type="region of interest" description="Disordered" evidence="5">
    <location>
        <begin position="216"/>
        <end position="258"/>
    </location>
</feature>
<comment type="caution">
    <text evidence="7">The sequence shown here is derived from an EMBL/GenBank/DDBJ whole genome shotgun (WGS) entry which is preliminary data.</text>
</comment>
<dbReference type="EMBL" id="BKCJ010000028">
    <property type="protein sequence ID" value="GEU28897.1"/>
    <property type="molecule type" value="Genomic_DNA"/>
</dbReference>
<gene>
    <name evidence="7" type="ORF">Tci_000875</name>
</gene>
<comment type="function">
    <text evidence="1">May be involved in environmental stress response.</text>
</comment>
<dbReference type="PANTHER" id="PTHR11439">
    <property type="entry name" value="GAG-POL-RELATED RETROTRANSPOSON"/>
    <property type="match status" value="1"/>
</dbReference>
<evidence type="ECO:0000256" key="3">
    <source>
        <dbReference type="ARBA" id="ARBA00022771"/>
    </source>
</evidence>
<dbReference type="GO" id="GO:0008270">
    <property type="term" value="F:zinc ion binding"/>
    <property type="evidence" value="ECO:0007669"/>
    <property type="project" value="UniProtKB-KW"/>
</dbReference>
<dbReference type="PANTHER" id="PTHR11439:SF496">
    <property type="entry name" value="RNA-DIRECTED DNA POLYMERASE"/>
    <property type="match status" value="1"/>
</dbReference>
<organism evidence="7">
    <name type="scientific">Tanacetum cinerariifolium</name>
    <name type="common">Dalmatian daisy</name>
    <name type="synonym">Chrysanthemum cinerariifolium</name>
    <dbReference type="NCBI Taxonomy" id="118510"/>
    <lineage>
        <taxon>Eukaryota</taxon>
        <taxon>Viridiplantae</taxon>
        <taxon>Streptophyta</taxon>
        <taxon>Embryophyta</taxon>
        <taxon>Tracheophyta</taxon>
        <taxon>Spermatophyta</taxon>
        <taxon>Magnoliopsida</taxon>
        <taxon>eudicotyledons</taxon>
        <taxon>Gunneridae</taxon>
        <taxon>Pentapetalae</taxon>
        <taxon>asterids</taxon>
        <taxon>campanulids</taxon>
        <taxon>Asterales</taxon>
        <taxon>Asteraceae</taxon>
        <taxon>Asteroideae</taxon>
        <taxon>Anthemideae</taxon>
        <taxon>Anthemidinae</taxon>
        <taxon>Tanacetum</taxon>
    </lineage>
</organism>
<dbReference type="Pfam" id="PF07727">
    <property type="entry name" value="RVT_2"/>
    <property type="match status" value="1"/>
</dbReference>
<dbReference type="Gene3D" id="1.20.5.4770">
    <property type="match status" value="1"/>
</dbReference>
<accession>A0A699GHC9</accession>
<dbReference type="SMART" id="SM00259">
    <property type="entry name" value="ZnF_A20"/>
    <property type="match status" value="1"/>
</dbReference>
<dbReference type="CDD" id="cd09272">
    <property type="entry name" value="RNase_HI_RT_Ty1"/>
    <property type="match status" value="1"/>
</dbReference>
<evidence type="ECO:0000313" key="7">
    <source>
        <dbReference type="EMBL" id="GEU28897.1"/>
    </source>
</evidence>
<keyword evidence="3" id="KW-0863">Zinc-finger</keyword>
<keyword evidence="4" id="KW-0862">Zinc</keyword>
<sequence>MPSINEVLDQSTTPPLCKTGCGFYVNKETGGFFSSCYKADMLKKKVSSEVPIILEVKNNVDNQKPVENHHQSNKVKEVNRVSLESQKDYLCFKIFSKRAKHVWDELKETYDKVDGFVTFSLHHTLSKNGSSIVGSYHMLNALWKQFDALIELPRCTCHDAGDFKKHNQLMKLMQFIMGHDDTYMQIKSSILSRETLSDVRSDYAIISSEESYRIATGSVSGTSQRSDPSFSRYGTPSSHSGSTSDTHNKNEGGHSLGLDAVSSKNDSFMQNYNMYGMVKIVNELHAMLKLYEETLPKKDANPTPPPPKKYNPAKDAICHQCGKISPSKNKVFVSWNAEFFESKLLDLKASGSVEDLELIQEEDTNPSVDTSLNHEEDDQEIDEPQRDLGELTNYKAALLDPESKKWLDAMNVEMHSMKDNDGFIQAYGVDYEEIFSPVLGIRSIRILIAIAAYYDYEIWQMDVKTAFLNGHLSEEVYMEQPEGFVNPKYPNHNMTSRFQQNLGEEHWTAVKNILEYLRNTKDMFLVYRGNIERELRVLATQTGYVFILNRGAVDWKSIKQSIFATLSTDAEYIAAFYASKEAVWICKFISRLGIVPIIKEPISMYCENTKAIEIAKDVESLKVQNIFAQKFTIFTRPLN</sequence>